<proteinExistence type="predicted"/>
<gene>
    <name evidence="2" type="ORF">AVDCRST_MAG01-01-2401</name>
</gene>
<sequence>MSGTNFIAVVVMILILLFIIMSIGPLISAF</sequence>
<evidence type="ECO:0000313" key="2">
    <source>
        <dbReference type="EMBL" id="CAA9422861.1"/>
    </source>
</evidence>
<dbReference type="AlphaFoldDB" id="A0A6J4PQV6"/>
<organism evidence="2">
    <name type="scientific">uncultured Rubrobacteraceae bacterium</name>
    <dbReference type="NCBI Taxonomy" id="349277"/>
    <lineage>
        <taxon>Bacteria</taxon>
        <taxon>Bacillati</taxon>
        <taxon>Actinomycetota</taxon>
        <taxon>Rubrobacteria</taxon>
        <taxon>Rubrobacterales</taxon>
        <taxon>Rubrobacteraceae</taxon>
        <taxon>environmental samples</taxon>
    </lineage>
</organism>
<evidence type="ECO:0000256" key="1">
    <source>
        <dbReference type="SAM" id="Phobius"/>
    </source>
</evidence>
<accession>A0A6J4PQV6</accession>
<feature type="transmembrane region" description="Helical" evidence="1">
    <location>
        <begin position="6"/>
        <end position="27"/>
    </location>
</feature>
<reference evidence="2" key="1">
    <citation type="submission" date="2020-02" db="EMBL/GenBank/DDBJ databases">
        <authorList>
            <person name="Meier V. D."/>
        </authorList>
    </citation>
    <scope>NUCLEOTIDE SEQUENCE</scope>
    <source>
        <strain evidence="2">AVDCRST_MAG01</strain>
    </source>
</reference>
<keyword evidence="1" id="KW-0472">Membrane</keyword>
<keyword evidence="1" id="KW-1133">Transmembrane helix</keyword>
<dbReference type="EMBL" id="CADCUW010000329">
    <property type="protein sequence ID" value="CAA9422861.1"/>
    <property type="molecule type" value="Genomic_DNA"/>
</dbReference>
<protein>
    <submittedName>
        <fullName evidence="2">Uncharacterized protein</fullName>
    </submittedName>
</protein>
<name>A0A6J4PQV6_9ACTN</name>
<keyword evidence="1" id="KW-0812">Transmembrane</keyword>